<keyword evidence="2" id="KW-1185">Reference proteome</keyword>
<proteinExistence type="predicted"/>
<reference evidence="1" key="1">
    <citation type="submission" date="2023-04" db="EMBL/GenBank/DDBJ databases">
        <title>Draft Genome sequencing of Naganishia species isolated from polar environments using Oxford Nanopore Technology.</title>
        <authorList>
            <person name="Leo P."/>
            <person name="Venkateswaran K."/>
        </authorList>
    </citation>
    <scope>NUCLEOTIDE SEQUENCE</scope>
    <source>
        <strain evidence="1">MNA-CCFEE 5425</strain>
    </source>
</reference>
<comment type="caution">
    <text evidence="1">The sequence shown here is derived from an EMBL/GenBank/DDBJ whole genome shotgun (WGS) entry which is preliminary data.</text>
</comment>
<sequence>MSQQACTAFCASKGMPLAGIEYSSECYCGYSMSNGATNTTLLDASKCAMPCSDTTYSESCGGASALSLFQNTALYPNTVTLPTGWAYDACRVEGSTGRGLVGYTFASNSMTVETCVQTCNSKGFAIAGVEFGRECYCSNAWTNKGGAVATGCTSTCAGASYETCGGANRLSTYVKSSVSSSSTPQRRRRTIAGRIRLA</sequence>
<dbReference type="EMBL" id="JASBWU010000008">
    <property type="protein sequence ID" value="KAJ9119505.1"/>
    <property type="molecule type" value="Genomic_DNA"/>
</dbReference>
<dbReference type="Proteomes" id="UP001243375">
    <property type="component" value="Unassembled WGS sequence"/>
</dbReference>
<organism evidence="1 2">
    <name type="scientific">Naganishia vaughanmartiniae</name>
    <dbReference type="NCBI Taxonomy" id="1424756"/>
    <lineage>
        <taxon>Eukaryota</taxon>
        <taxon>Fungi</taxon>
        <taxon>Dikarya</taxon>
        <taxon>Basidiomycota</taxon>
        <taxon>Agaricomycotina</taxon>
        <taxon>Tremellomycetes</taxon>
        <taxon>Filobasidiales</taxon>
        <taxon>Filobasidiaceae</taxon>
        <taxon>Naganishia</taxon>
    </lineage>
</organism>
<name>A0ACC2X7Y6_9TREE</name>
<evidence type="ECO:0000313" key="2">
    <source>
        <dbReference type="Proteomes" id="UP001243375"/>
    </source>
</evidence>
<protein>
    <submittedName>
        <fullName evidence="1">Uncharacterized protein</fullName>
    </submittedName>
</protein>
<accession>A0ACC2X7Y6</accession>
<gene>
    <name evidence="1" type="ORF">QFC22_003213</name>
</gene>
<evidence type="ECO:0000313" key="1">
    <source>
        <dbReference type="EMBL" id="KAJ9119505.1"/>
    </source>
</evidence>